<dbReference type="PANTHER" id="PTHR30629">
    <property type="entry name" value="PROPHAGE INTEGRASE"/>
    <property type="match status" value="1"/>
</dbReference>
<protein>
    <submittedName>
        <fullName evidence="6">Integrase</fullName>
    </submittedName>
</protein>
<organism evidence="6 7">
    <name type="scientific">Acinetobacter larvae</name>
    <dbReference type="NCBI Taxonomy" id="1789224"/>
    <lineage>
        <taxon>Bacteria</taxon>
        <taxon>Pseudomonadati</taxon>
        <taxon>Pseudomonadota</taxon>
        <taxon>Gammaproteobacteria</taxon>
        <taxon>Moraxellales</taxon>
        <taxon>Moraxellaceae</taxon>
        <taxon>Acinetobacter</taxon>
    </lineage>
</organism>
<dbReference type="Gene3D" id="3.30.160.390">
    <property type="entry name" value="Integrase, DNA-binding domain"/>
    <property type="match status" value="1"/>
</dbReference>
<dbReference type="GO" id="GO:0006310">
    <property type="term" value="P:DNA recombination"/>
    <property type="evidence" value="ECO:0007669"/>
    <property type="project" value="UniProtKB-KW"/>
</dbReference>
<dbReference type="InterPro" id="IPR002104">
    <property type="entry name" value="Integrase_catalytic"/>
</dbReference>
<dbReference type="GO" id="GO:0015074">
    <property type="term" value="P:DNA integration"/>
    <property type="evidence" value="ECO:0007669"/>
    <property type="project" value="UniProtKB-KW"/>
</dbReference>
<evidence type="ECO:0000256" key="3">
    <source>
        <dbReference type="ARBA" id="ARBA00023125"/>
    </source>
</evidence>
<dbReference type="PANTHER" id="PTHR30629:SF2">
    <property type="entry name" value="PROPHAGE INTEGRASE INTS-RELATED"/>
    <property type="match status" value="1"/>
</dbReference>
<keyword evidence="3" id="KW-0238">DNA-binding</keyword>
<dbReference type="InterPro" id="IPR038488">
    <property type="entry name" value="Integrase_DNA-bd_sf"/>
</dbReference>
<evidence type="ECO:0000313" key="6">
    <source>
        <dbReference type="EMBL" id="AOA58900.1"/>
    </source>
</evidence>
<gene>
    <name evidence="6" type="ORF">BFG52_11410</name>
</gene>
<dbReference type="PROSITE" id="PS51898">
    <property type="entry name" value="TYR_RECOMBINASE"/>
    <property type="match status" value="1"/>
</dbReference>
<dbReference type="AlphaFoldDB" id="A0A1B2M132"/>
<proteinExistence type="inferred from homology"/>
<evidence type="ECO:0000313" key="7">
    <source>
        <dbReference type="Proteomes" id="UP000093391"/>
    </source>
</evidence>
<evidence type="ECO:0000256" key="4">
    <source>
        <dbReference type="ARBA" id="ARBA00023172"/>
    </source>
</evidence>
<dbReference type="Gene3D" id="1.10.443.10">
    <property type="entry name" value="Intergrase catalytic core"/>
    <property type="match status" value="1"/>
</dbReference>
<evidence type="ECO:0000259" key="5">
    <source>
        <dbReference type="PROSITE" id="PS51898"/>
    </source>
</evidence>
<sequence length="460" mass="52972">MYRFVLLRVVKMPHEKLTKTFIDSIDLSPTKQILYRDTVTIGFGICVGGVKSYFVEKKMPNGKPKRKVIGKHGVYTLEQARTIAKQLLIDMDNGIDPVEEKRKAKADTIAQDNLEKSIPSLFEAFENYKANKELAERTLLSYTNCIENYFVDWKDLKITKLTEKMVRDKHKIISDSTSGKAQANLSMKLLSALFNYSKKYYIDDSGKNIITSDNPVKILYELKSWNKVKRRKTYIRADQQSDWAMAVATTQWVGHQNNDMFAYTNLDFLFLIALTGFRRDEAERIEWSKVDLKYGTITVTDTKNGEDLTLPIGDTLLHILKERKKRSTSKYVFPGRNADSHLTDRRIARAKVAEKSGITFTYHDLRRTFSSIANSLAIGSYTIKRLINHTVEDNSHDVTDGYVQVPFDDLRKAMNMIEDVVLPEQVKVLIENRLYIKDGETRNAQQYWDDHVNKLVASFG</sequence>
<evidence type="ECO:0000256" key="2">
    <source>
        <dbReference type="ARBA" id="ARBA00022908"/>
    </source>
</evidence>
<dbReference type="InterPro" id="IPR025166">
    <property type="entry name" value="Integrase_DNA_bind_dom"/>
</dbReference>
<comment type="similarity">
    <text evidence="1">Belongs to the 'phage' integrase family.</text>
</comment>
<dbReference type="InterPro" id="IPR011010">
    <property type="entry name" value="DNA_brk_join_enz"/>
</dbReference>
<dbReference type="Pfam" id="PF13356">
    <property type="entry name" value="Arm-DNA-bind_3"/>
    <property type="match status" value="1"/>
</dbReference>
<dbReference type="InterPro" id="IPR013762">
    <property type="entry name" value="Integrase-like_cat_sf"/>
</dbReference>
<dbReference type="KEGG" id="ala:BFG52_11410"/>
<dbReference type="EMBL" id="CP016895">
    <property type="protein sequence ID" value="AOA58900.1"/>
    <property type="molecule type" value="Genomic_DNA"/>
</dbReference>
<reference evidence="6 7" key="1">
    <citation type="submission" date="2016-08" db="EMBL/GenBank/DDBJ databases">
        <authorList>
            <person name="Seilhamer J.J."/>
        </authorList>
    </citation>
    <scope>NUCLEOTIDE SEQUENCE [LARGE SCALE GENOMIC DNA]</scope>
    <source>
        <strain evidence="6 7">BRTC-1</strain>
    </source>
</reference>
<feature type="domain" description="Tyr recombinase" evidence="5">
    <location>
        <begin position="230"/>
        <end position="415"/>
    </location>
</feature>
<dbReference type="InterPro" id="IPR010998">
    <property type="entry name" value="Integrase_recombinase_N"/>
</dbReference>
<dbReference type="InterPro" id="IPR050808">
    <property type="entry name" value="Phage_Integrase"/>
</dbReference>
<dbReference type="Proteomes" id="UP000093391">
    <property type="component" value="Chromosome"/>
</dbReference>
<dbReference type="Pfam" id="PF00589">
    <property type="entry name" value="Phage_integrase"/>
    <property type="match status" value="1"/>
</dbReference>
<name>A0A1B2M132_9GAMM</name>
<evidence type="ECO:0000256" key="1">
    <source>
        <dbReference type="ARBA" id="ARBA00008857"/>
    </source>
</evidence>
<keyword evidence="7" id="KW-1185">Reference proteome</keyword>
<dbReference type="STRING" id="1789224.BFG52_11410"/>
<dbReference type="GO" id="GO:0003677">
    <property type="term" value="F:DNA binding"/>
    <property type="evidence" value="ECO:0007669"/>
    <property type="project" value="UniProtKB-KW"/>
</dbReference>
<accession>A0A1B2M132</accession>
<keyword evidence="2" id="KW-0229">DNA integration</keyword>
<keyword evidence="4" id="KW-0233">DNA recombination</keyword>
<dbReference type="Gene3D" id="1.10.150.130">
    <property type="match status" value="1"/>
</dbReference>
<dbReference type="OrthoDB" id="9795573at2"/>
<dbReference type="SUPFAM" id="SSF56349">
    <property type="entry name" value="DNA breaking-rejoining enzymes"/>
    <property type="match status" value="1"/>
</dbReference>